<protein>
    <submittedName>
        <fullName evidence="2">Uncharacterized protein</fullName>
    </submittedName>
</protein>
<gene>
    <name evidence="2" type="ORF">BB560_006463</name>
</gene>
<feature type="region of interest" description="Disordered" evidence="1">
    <location>
        <begin position="122"/>
        <end position="161"/>
    </location>
</feature>
<name>A0A2T9Y5N7_9FUNG</name>
<evidence type="ECO:0000313" key="2">
    <source>
        <dbReference type="EMBL" id="PVU87625.1"/>
    </source>
</evidence>
<dbReference type="EMBL" id="MBFS01003265">
    <property type="protein sequence ID" value="PVU87625.1"/>
    <property type="molecule type" value="Genomic_DNA"/>
</dbReference>
<dbReference type="AlphaFoldDB" id="A0A2T9Y5N7"/>
<evidence type="ECO:0000313" key="3">
    <source>
        <dbReference type="Proteomes" id="UP000245609"/>
    </source>
</evidence>
<proteinExistence type="predicted"/>
<accession>A0A2T9Y5N7</accession>
<organism evidence="2 3">
    <name type="scientific">Smittium megazygosporum</name>
    <dbReference type="NCBI Taxonomy" id="133381"/>
    <lineage>
        <taxon>Eukaryota</taxon>
        <taxon>Fungi</taxon>
        <taxon>Fungi incertae sedis</taxon>
        <taxon>Zoopagomycota</taxon>
        <taxon>Kickxellomycotina</taxon>
        <taxon>Harpellomycetes</taxon>
        <taxon>Harpellales</taxon>
        <taxon>Legeriomycetaceae</taxon>
        <taxon>Smittium</taxon>
    </lineage>
</organism>
<sequence>MFSAIKAFFTKKNSGRSENLHLSDVSSTFCDDSEVHVKEKKPLLGFAKNFFSKVSTIKFTTTHETRGSRTEPQRKEGLGIVETRDNESEELLKNKKGLTYFWRNKVKRLGFQLGRRLGINKKANNRGYNKNRLSKGHERSLKKRAIRPQEKGNSEKNLENEKKQIPVMNIYDIWEMMKCSESIREQLRTERIREEQYNREKEIERIILEKQILMNIGMKLSKGKA</sequence>
<reference evidence="2 3" key="1">
    <citation type="journal article" date="2018" name="MBio">
        <title>Comparative Genomics Reveals the Core Gene Toolbox for the Fungus-Insect Symbiosis.</title>
        <authorList>
            <person name="Wang Y."/>
            <person name="Stata M."/>
            <person name="Wang W."/>
            <person name="Stajich J.E."/>
            <person name="White M.M."/>
            <person name="Moncalvo J.M."/>
        </authorList>
    </citation>
    <scope>NUCLEOTIDE SEQUENCE [LARGE SCALE GENOMIC DNA]</scope>
    <source>
        <strain evidence="2 3">SC-DP-2</strain>
    </source>
</reference>
<feature type="compositionally biased region" description="Basic and acidic residues" evidence="1">
    <location>
        <begin position="147"/>
        <end position="161"/>
    </location>
</feature>
<comment type="caution">
    <text evidence="2">The sequence shown here is derived from an EMBL/GenBank/DDBJ whole genome shotgun (WGS) entry which is preliminary data.</text>
</comment>
<evidence type="ECO:0000256" key="1">
    <source>
        <dbReference type="SAM" id="MobiDB-lite"/>
    </source>
</evidence>
<dbReference type="Proteomes" id="UP000245609">
    <property type="component" value="Unassembled WGS sequence"/>
</dbReference>
<keyword evidence="3" id="KW-1185">Reference proteome</keyword>